<feature type="transmembrane region" description="Helical" evidence="1">
    <location>
        <begin position="29"/>
        <end position="56"/>
    </location>
</feature>
<organism evidence="2 3">
    <name type="scientific">Gimesia chilikensis</name>
    <dbReference type="NCBI Taxonomy" id="2605989"/>
    <lineage>
        <taxon>Bacteria</taxon>
        <taxon>Pseudomonadati</taxon>
        <taxon>Planctomycetota</taxon>
        <taxon>Planctomycetia</taxon>
        <taxon>Planctomycetales</taxon>
        <taxon>Planctomycetaceae</taxon>
        <taxon>Gimesia</taxon>
    </lineage>
</organism>
<feature type="transmembrane region" description="Helical" evidence="1">
    <location>
        <begin position="89"/>
        <end position="108"/>
    </location>
</feature>
<dbReference type="RefSeq" id="WP_145180923.1">
    <property type="nucleotide sequence ID" value="NZ_CP036266.1"/>
</dbReference>
<feature type="transmembrane region" description="Helical" evidence="1">
    <location>
        <begin position="123"/>
        <end position="142"/>
    </location>
</feature>
<evidence type="ECO:0000256" key="1">
    <source>
        <dbReference type="SAM" id="Phobius"/>
    </source>
</evidence>
<keyword evidence="3" id="KW-1185">Reference proteome</keyword>
<keyword evidence="1" id="KW-0472">Membrane</keyword>
<evidence type="ECO:0000313" key="3">
    <source>
        <dbReference type="Proteomes" id="UP000320421"/>
    </source>
</evidence>
<dbReference type="AlphaFoldDB" id="A0A517PI08"/>
<feature type="transmembrane region" description="Helical" evidence="1">
    <location>
        <begin position="62"/>
        <end position="77"/>
    </location>
</feature>
<dbReference type="EMBL" id="CP036266">
    <property type="protein sequence ID" value="QDT19016.1"/>
    <property type="molecule type" value="Genomic_DNA"/>
</dbReference>
<keyword evidence="1" id="KW-0812">Transmembrane</keyword>
<accession>A0A517PI08</accession>
<evidence type="ECO:0000313" key="2">
    <source>
        <dbReference type="EMBL" id="QDT19016.1"/>
    </source>
</evidence>
<name>A0A517PI08_9PLAN</name>
<proteinExistence type="predicted"/>
<gene>
    <name evidence="2" type="ORF">HG66A1_07800</name>
</gene>
<sequence>MNLTQQMPTFTRWYRTARQRLIELPRTPYVLFLLAYTLASIIFPLLMMVVGCPLFFVETMPLWLPVLSGNVAILFWSRKHKHFRPSVLMRLLIMALVMEGFFLIMRYYNPQQRPEYATMEEVFFMTVYGIHCVLLLIMEPGLRSLIRGKSIIRPVVDPGDYTRPF</sequence>
<keyword evidence="1" id="KW-1133">Transmembrane helix</keyword>
<reference evidence="2 3" key="1">
    <citation type="submission" date="2019-02" db="EMBL/GenBank/DDBJ databases">
        <title>Deep-cultivation of Planctomycetes and their phenomic and genomic characterization uncovers novel biology.</title>
        <authorList>
            <person name="Wiegand S."/>
            <person name="Jogler M."/>
            <person name="Boedeker C."/>
            <person name="Pinto D."/>
            <person name="Vollmers J."/>
            <person name="Rivas-Marin E."/>
            <person name="Kohn T."/>
            <person name="Peeters S.H."/>
            <person name="Heuer A."/>
            <person name="Rast P."/>
            <person name="Oberbeckmann S."/>
            <person name="Bunk B."/>
            <person name="Jeske O."/>
            <person name="Meyerdierks A."/>
            <person name="Storesund J.E."/>
            <person name="Kallscheuer N."/>
            <person name="Luecker S."/>
            <person name="Lage O.M."/>
            <person name="Pohl T."/>
            <person name="Merkel B.J."/>
            <person name="Hornburger P."/>
            <person name="Mueller R.-W."/>
            <person name="Bruemmer F."/>
            <person name="Labrenz M."/>
            <person name="Spormann A.M."/>
            <person name="Op den Camp H."/>
            <person name="Overmann J."/>
            <person name="Amann R."/>
            <person name="Jetten M.S.M."/>
            <person name="Mascher T."/>
            <person name="Medema M.H."/>
            <person name="Devos D.P."/>
            <person name="Kaster A.-K."/>
            <person name="Ovreas L."/>
            <person name="Rohde M."/>
            <person name="Galperin M.Y."/>
            <person name="Jogler C."/>
        </authorList>
    </citation>
    <scope>NUCLEOTIDE SEQUENCE [LARGE SCALE GENOMIC DNA]</scope>
    <source>
        <strain evidence="2 3">HG66A1</strain>
    </source>
</reference>
<dbReference type="OrthoDB" id="272958at2"/>
<evidence type="ECO:0008006" key="4">
    <source>
        <dbReference type="Google" id="ProtNLM"/>
    </source>
</evidence>
<protein>
    <recommendedName>
        <fullName evidence="4">Transmembrane protein</fullName>
    </recommendedName>
</protein>
<dbReference type="Proteomes" id="UP000320421">
    <property type="component" value="Chromosome"/>
</dbReference>